<keyword evidence="2" id="KW-1185">Reference proteome</keyword>
<name>C4ICP1_CLOBU</name>
<proteinExistence type="predicted"/>
<evidence type="ECO:0000313" key="1">
    <source>
        <dbReference type="EMBL" id="EEP56505.1"/>
    </source>
</evidence>
<accession>C4ICP1</accession>
<dbReference type="Proteomes" id="UP000003081">
    <property type="component" value="Unassembled WGS sequence"/>
</dbReference>
<comment type="caution">
    <text evidence="1">The sequence shown here is derived from an EMBL/GenBank/DDBJ whole genome shotgun (WGS) entry which is preliminary data.</text>
</comment>
<evidence type="ECO:0000313" key="2">
    <source>
        <dbReference type="Proteomes" id="UP000003081"/>
    </source>
</evidence>
<protein>
    <submittedName>
        <fullName evidence="1">Uncharacterized protein</fullName>
    </submittedName>
</protein>
<gene>
    <name evidence="1" type="ORF">CLP_0920</name>
</gene>
<dbReference type="EMBL" id="ACOM01000001">
    <property type="protein sequence ID" value="EEP56505.1"/>
    <property type="molecule type" value="Genomic_DNA"/>
</dbReference>
<dbReference type="RefSeq" id="WP_003412531.1">
    <property type="nucleotide sequence ID" value="NZ_ACOM01000001.1"/>
</dbReference>
<dbReference type="HOGENOM" id="CLU_213122_0_0_9"/>
<dbReference type="AlphaFoldDB" id="C4ICP1"/>
<organism evidence="1 2">
    <name type="scientific">Clostridium butyricum E4 str. BoNT E BL5262</name>
    <dbReference type="NCBI Taxonomy" id="632245"/>
    <lineage>
        <taxon>Bacteria</taxon>
        <taxon>Bacillati</taxon>
        <taxon>Bacillota</taxon>
        <taxon>Clostridia</taxon>
        <taxon>Eubacteriales</taxon>
        <taxon>Clostridiaceae</taxon>
        <taxon>Clostridium</taxon>
    </lineage>
</organism>
<sequence>MNNNYSNMAKVGNFTKNAIENFEENIVNQTDYLEKVKNQSKKN</sequence>
<dbReference type="eggNOG" id="ENOG50324CQ">
    <property type="taxonomic scope" value="Bacteria"/>
</dbReference>
<reference evidence="1 2" key="1">
    <citation type="submission" date="2009-08" db="EMBL/GenBank/DDBJ databases">
        <authorList>
            <person name="Shrivastava S."/>
            <person name="Brinkac L.B."/>
            <person name="Brown J.L."/>
            <person name="Bruce D.B."/>
            <person name="Detter C."/>
            <person name="Green L.D."/>
            <person name="Munk C.A."/>
            <person name="Rogers Y.C."/>
            <person name="Tapia R."/>
            <person name="Sims D.R."/>
            <person name="Smith L.A."/>
            <person name="Smith T.J."/>
            <person name="Sutton G."/>
            <person name="Brettin T."/>
        </authorList>
    </citation>
    <scope>NUCLEOTIDE SEQUENCE [LARGE SCALE GENOMIC DNA]</scope>
    <source>
        <strain evidence="2">E4 str. BoNT E BL5262</strain>
    </source>
</reference>